<dbReference type="Proteomes" id="UP001320245">
    <property type="component" value="Unassembled WGS sequence"/>
</dbReference>
<organism evidence="2 3">
    <name type="scientific">Cytospora paraplurivora</name>
    <dbReference type="NCBI Taxonomy" id="2898453"/>
    <lineage>
        <taxon>Eukaryota</taxon>
        <taxon>Fungi</taxon>
        <taxon>Dikarya</taxon>
        <taxon>Ascomycota</taxon>
        <taxon>Pezizomycotina</taxon>
        <taxon>Sordariomycetes</taxon>
        <taxon>Sordariomycetidae</taxon>
        <taxon>Diaporthales</taxon>
        <taxon>Cytosporaceae</taxon>
        <taxon>Cytospora</taxon>
    </lineage>
</organism>
<feature type="region of interest" description="Disordered" evidence="1">
    <location>
        <begin position="1"/>
        <end position="37"/>
    </location>
</feature>
<keyword evidence="3" id="KW-1185">Reference proteome</keyword>
<name>A0AAN9U8C8_9PEZI</name>
<reference evidence="2 3" key="1">
    <citation type="journal article" date="2023" name="PLoS ONE">
        <title>Cytospora paraplurivora sp. nov. isolated from orchards with fruit tree decline syndrome in Ontario, Canada.</title>
        <authorList>
            <person name="Ilyukhin E."/>
            <person name="Nguyen H.D.T."/>
            <person name="Castle A.J."/>
            <person name="Ellouze W."/>
        </authorList>
    </citation>
    <scope>NUCLEOTIDE SEQUENCE [LARGE SCALE GENOMIC DNA]</scope>
    <source>
        <strain evidence="2 3">FDS-564</strain>
    </source>
</reference>
<gene>
    <name evidence="2" type="ORF">SLS53_007809</name>
</gene>
<comment type="caution">
    <text evidence="2">The sequence shown here is derived from an EMBL/GenBank/DDBJ whole genome shotgun (WGS) entry which is preliminary data.</text>
</comment>
<evidence type="ECO:0000313" key="3">
    <source>
        <dbReference type="Proteomes" id="UP001320245"/>
    </source>
</evidence>
<evidence type="ECO:0008006" key="4">
    <source>
        <dbReference type="Google" id="ProtNLM"/>
    </source>
</evidence>
<feature type="compositionally biased region" description="Basic and acidic residues" evidence="1">
    <location>
        <begin position="1"/>
        <end position="10"/>
    </location>
</feature>
<proteinExistence type="predicted"/>
<protein>
    <recommendedName>
        <fullName evidence="4">Protein kinase domain-containing protein</fullName>
    </recommendedName>
</protein>
<dbReference type="AlphaFoldDB" id="A0AAN9U8C8"/>
<evidence type="ECO:0000256" key="1">
    <source>
        <dbReference type="SAM" id="MobiDB-lite"/>
    </source>
</evidence>
<dbReference type="SUPFAM" id="SSF56112">
    <property type="entry name" value="Protein kinase-like (PK-like)"/>
    <property type="match status" value="1"/>
</dbReference>
<evidence type="ECO:0000313" key="2">
    <source>
        <dbReference type="EMBL" id="KAK7734704.1"/>
    </source>
</evidence>
<sequence length="432" mass="48437">MGGYHTEHNSDGLGESPIHGGNQVPSQGNGTGGLQSLPKIMVQNDDLAYHVSDGSVGRESSQWLDGSTTSSRHSWVPVSTAFTNIADSNISFFDINVSDQDPNIREAHVKESDATLIDPQRTSIGHHDADSDTDVNINKAAWRGDGLPELIQSVAPRQPSEKSYITDLGARGREFAPSAGQLEPTTTVVENEEDVNLPLEERLLDILHEIPGHSEKKGFFPEQTLEALINERSVKQQLQRCFKDVLDRDTIEKHTQTICGTTDEGHETSSKKIFAILVLSEKPSAINLFIQEKVTDKDLPFRKVPRRGKSSSRFSLERRSFAVKLLTSRNREEFNHEAEMLMKFSDDSHEHLISLLARYEQFKKFYLIFPWAEADLENYWRIIMTQSDGWLSNAGVSLTVSAKFIDIEVFLAATRSSTQSITKLRLTTKVRL</sequence>
<accession>A0AAN9U8C8</accession>
<dbReference type="InterPro" id="IPR011009">
    <property type="entry name" value="Kinase-like_dom_sf"/>
</dbReference>
<dbReference type="EMBL" id="JAJSPL020000042">
    <property type="protein sequence ID" value="KAK7734704.1"/>
    <property type="molecule type" value="Genomic_DNA"/>
</dbReference>